<feature type="compositionally biased region" description="Acidic residues" evidence="1">
    <location>
        <begin position="12"/>
        <end position="21"/>
    </location>
</feature>
<comment type="caution">
    <text evidence="2">The sequence shown here is derived from an EMBL/GenBank/DDBJ whole genome shotgun (WGS) entry which is preliminary data.</text>
</comment>
<dbReference type="AlphaFoldDB" id="A0A9P8RMZ6"/>
<keyword evidence="3" id="KW-1185">Reference proteome</keyword>
<dbReference type="EMBL" id="JAGPXC010000010">
    <property type="protein sequence ID" value="KAH6646121.1"/>
    <property type="molecule type" value="Genomic_DNA"/>
</dbReference>
<reference evidence="2" key="1">
    <citation type="journal article" date="2021" name="Nat. Commun.">
        <title>Genetic determinants of endophytism in the Arabidopsis root mycobiome.</title>
        <authorList>
            <person name="Mesny F."/>
            <person name="Miyauchi S."/>
            <person name="Thiergart T."/>
            <person name="Pickel B."/>
            <person name="Atanasova L."/>
            <person name="Karlsson M."/>
            <person name="Huettel B."/>
            <person name="Barry K.W."/>
            <person name="Haridas S."/>
            <person name="Chen C."/>
            <person name="Bauer D."/>
            <person name="Andreopoulos W."/>
            <person name="Pangilinan J."/>
            <person name="LaButti K."/>
            <person name="Riley R."/>
            <person name="Lipzen A."/>
            <person name="Clum A."/>
            <person name="Drula E."/>
            <person name="Henrissat B."/>
            <person name="Kohler A."/>
            <person name="Grigoriev I.V."/>
            <person name="Martin F.M."/>
            <person name="Hacquard S."/>
        </authorList>
    </citation>
    <scope>NUCLEOTIDE SEQUENCE</scope>
    <source>
        <strain evidence="2">MPI-SDFR-AT-0073</strain>
    </source>
</reference>
<evidence type="ECO:0000313" key="3">
    <source>
        <dbReference type="Proteomes" id="UP000758603"/>
    </source>
</evidence>
<sequence length="78" mass="8466">MTTPTEKNDSLSEFEDTDNEDSSAVNPAVKVNSLATVTGNGPPNGEDLYVEFEDLIDEVNKDTTSKVINVANSEEDEE</sequence>
<evidence type="ECO:0000256" key="1">
    <source>
        <dbReference type="SAM" id="MobiDB-lite"/>
    </source>
</evidence>
<organism evidence="2 3">
    <name type="scientific">Truncatella angustata</name>
    <dbReference type="NCBI Taxonomy" id="152316"/>
    <lineage>
        <taxon>Eukaryota</taxon>
        <taxon>Fungi</taxon>
        <taxon>Dikarya</taxon>
        <taxon>Ascomycota</taxon>
        <taxon>Pezizomycotina</taxon>
        <taxon>Sordariomycetes</taxon>
        <taxon>Xylariomycetidae</taxon>
        <taxon>Amphisphaeriales</taxon>
        <taxon>Sporocadaceae</taxon>
        <taxon>Truncatella</taxon>
    </lineage>
</organism>
<accession>A0A9P8RMZ6</accession>
<dbReference type="GeneID" id="70137183"/>
<proteinExistence type="predicted"/>
<gene>
    <name evidence="2" type="ORF">BKA67DRAFT_663982</name>
</gene>
<dbReference type="Proteomes" id="UP000758603">
    <property type="component" value="Unassembled WGS sequence"/>
</dbReference>
<evidence type="ECO:0000313" key="2">
    <source>
        <dbReference type="EMBL" id="KAH6646121.1"/>
    </source>
</evidence>
<dbReference type="RefSeq" id="XP_045952635.1">
    <property type="nucleotide sequence ID" value="XM_046108292.1"/>
</dbReference>
<feature type="compositionally biased region" description="Basic and acidic residues" evidence="1">
    <location>
        <begin position="1"/>
        <end position="10"/>
    </location>
</feature>
<name>A0A9P8RMZ6_9PEZI</name>
<feature type="region of interest" description="Disordered" evidence="1">
    <location>
        <begin position="1"/>
        <end position="26"/>
    </location>
</feature>
<protein>
    <submittedName>
        <fullName evidence="2">Uncharacterized protein</fullName>
    </submittedName>
</protein>